<keyword evidence="4 6" id="KW-0808">Transferase</keyword>
<evidence type="ECO:0000313" key="9">
    <source>
        <dbReference type="Proteomes" id="UP001597249"/>
    </source>
</evidence>
<dbReference type="PANTHER" id="PTHR46383:SF1">
    <property type="entry name" value="ASPARTATE AMINOTRANSFERASE"/>
    <property type="match status" value="1"/>
</dbReference>
<dbReference type="GO" id="GO:0047688">
    <property type="term" value="F:aspartate 4-decarboxylase activity"/>
    <property type="evidence" value="ECO:0007669"/>
    <property type="project" value="UniProtKB-EC"/>
</dbReference>
<dbReference type="InterPro" id="IPR015422">
    <property type="entry name" value="PyrdxlP-dep_Trfase_small"/>
</dbReference>
<name>A0ABW4BAF6_9LACO</name>
<organism evidence="8 9">
    <name type="scientific">Lacticaseibacillus jixianensis</name>
    <dbReference type="NCBI Taxonomy" id="2486012"/>
    <lineage>
        <taxon>Bacteria</taxon>
        <taxon>Bacillati</taxon>
        <taxon>Bacillota</taxon>
        <taxon>Bacilli</taxon>
        <taxon>Lactobacillales</taxon>
        <taxon>Lactobacillaceae</taxon>
        <taxon>Lacticaseibacillus</taxon>
    </lineage>
</organism>
<dbReference type="RefSeq" id="WP_125586038.1">
    <property type="nucleotide sequence ID" value="NZ_JBHTMO010000022.1"/>
</dbReference>
<evidence type="ECO:0000256" key="5">
    <source>
        <dbReference type="ARBA" id="ARBA00022898"/>
    </source>
</evidence>
<comment type="caution">
    <text evidence="8">The sequence shown here is derived from an EMBL/GenBank/DDBJ whole genome shotgun (WGS) entry which is preliminary data.</text>
</comment>
<comment type="similarity">
    <text evidence="2 6">Belongs to the class-I pyridoxal-phosphate-dependent aminotransferase family.</text>
</comment>
<dbReference type="InterPro" id="IPR004838">
    <property type="entry name" value="NHTrfase_class1_PyrdxlP-BS"/>
</dbReference>
<evidence type="ECO:0000256" key="2">
    <source>
        <dbReference type="ARBA" id="ARBA00007441"/>
    </source>
</evidence>
<dbReference type="Gene3D" id="3.40.640.10">
    <property type="entry name" value="Type I PLP-dependent aspartate aminotransferase-like (Major domain)"/>
    <property type="match status" value="1"/>
</dbReference>
<sequence>MSLVAEAELETLSPFELSLYLERQIDPHQGLPLLNAGRGNPNWTAPTPREAFFLLGQFAVQETLRSTPQLTARQIQPSARRVTRFDAFLAGHAGPGATFLKTVREAPADQLGEPFAAWLTQACDAIIGDNYPAPVRCLPVAAQPLKAYLTAELFQDRQLAFDVFPTEGGTAGICYLFDTLMHTGLLDAGDRIALFLPTFAPYLELPKLPHYRFDVVKIRAHQVQEAGGRTSYWYADEELAKLRDPRVKAAFIVNPSNPTANAMAPATLKTLQKLVAGPRPDLMILSDDVYGTFVPQFLSVFAALPHNTALLYSFSKYFGATGWRVGALAVAKDNIFDELIARLPSNVKTRVDARYASVTTDPDRLGFIDRLVADSRDIALNHAAGLSGPQQVMSALFALYGLATEGRAYKREVINICRTREKQLLAVMGMAEPLPALDTAYYCDIDLLKWITARYGPAFAKYLQKHWTVTQLLVALAKQQHVMLLKTSDFGSTPWAVRVSLANLATSQYEEIGTRLIALMDGIRSAWQKEALA</sequence>
<reference evidence="9" key="1">
    <citation type="journal article" date="2019" name="Int. J. Syst. Evol. Microbiol.">
        <title>The Global Catalogue of Microorganisms (GCM) 10K type strain sequencing project: providing services to taxonomists for standard genome sequencing and annotation.</title>
        <authorList>
            <consortium name="The Broad Institute Genomics Platform"/>
            <consortium name="The Broad Institute Genome Sequencing Center for Infectious Disease"/>
            <person name="Wu L."/>
            <person name="Ma J."/>
        </authorList>
    </citation>
    <scope>NUCLEOTIDE SEQUENCE [LARGE SCALE GENOMIC DNA]</scope>
    <source>
        <strain evidence="9">CCM 8911</strain>
    </source>
</reference>
<dbReference type="Gene3D" id="3.90.1150.10">
    <property type="entry name" value="Aspartate Aminotransferase, domain 1"/>
    <property type="match status" value="1"/>
</dbReference>
<evidence type="ECO:0000256" key="3">
    <source>
        <dbReference type="ARBA" id="ARBA00022576"/>
    </source>
</evidence>
<keyword evidence="8" id="KW-0456">Lyase</keyword>
<proteinExistence type="inferred from homology"/>
<evidence type="ECO:0000256" key="1">
    <source>
        <dbReference type="ARBA" id="ARBA00001933"/>
    </source>
</evidence>
<protein>
    <recommendedName>
        <fullName evidence="6">Aminotransferase</fullName>
        <ecNumber evidence="6">2.6.1.-</ecNumber>
    </recommendedName>
</protein>
<keyword evidence="9" id="KW-1185">Reference proteome</keyword>
<dbReference type="InterPro" id="IPR015424">
    <property type="entry name" value="PyrdxlP-dep_Trfase"/>
</dbReference>
<dbReference type="CDD" id="cd00609">
    <property type="entry name" value="AAT_like"/>
    <property type="match status" value="1"/>
</dbReference>
<dbReference type="EC" id="2.6.1.-" evidence="6"/>
<evidence type="ECO:0000259" key="7">
    <source>
        <dbReference type="Pfam" id="PF00155"/>
    </source>
</evidence>
<dbReference type="NCBIfam" id="TIGR03801">
    <property type="entry name" value="asp_4_decarbox"/>
    <property type="match status" value="1"/>
</dbReference>
<dbReference type="Pfam" id="PF00155">
    <property type="entry name" value="Aminotran_1_2"/>
    <property type="match status" value="1"/>
</dbReference>
<comment type="cofactor">
    <cofactor evidence="1 6">
        <name>pyridoxal 5'-phosphate</name>
        <dbReference type="ChEBI" id="CHEBI:597326"/>
    </cofactor>
</comment>
<dbReference type="InterPro" id="IPR015421">
    <property type="entry name" value="PyrdxlP-dep_Trfase_major"/>
</dbReference>
<accession>A0ABW4BAF6</accession>
<dbReference type="Proteomes" id="UP001597249">
    <property type="component" value="Unassembled WGS sequence"/>
</dbReference>
<evidence type="ECO:0000256" key="6">
    <source>
        <dbReference type="RuleBase" id="RU000481"/>
    </source>
</evidence>
<keyword evidence="3 6" id="KW-0032">Aminotransferase</keyword>
<dbReference type="PROSITE" id="PS00105">
    <property type="entry name" value="AA_TRANSFER_CLASS_1"/>
    <property type="match status" value="1"/>
</dbReference>
<dbReference type="NCBIfam" id="NF006755">
    <property type="entry name" value="PRK09275.1"/>
    <property type="match status" value="1"/>
</dbReference>
<evidence type="ECO:0000313" key="8">
    <source>
        <dbReference type="EMBL" id="MFD1393376.1"/>
    </source>
</evidence>
<evidence type="ECO:0000256" key="4">
    <source>
        <dbReference type="ARBA" id="ARBA00022679"/>
    </source>
</evidence>
<feature type="domain" description="Aminotransferase class I/classII large" evidence="7">
    <location>
        <begin position="172"/>
        <end position="340"/>
    </location>
</feature>
<dbReference type="SUPFAM" id="SSF53383">
    <property type="entry name" value="PLP-dependent transferases"/>
    <property type="match status" value="1"/>
</dbReference>
<dbReference type="InterPro" id="IPR050596">
    <property type="entry name" value="AspAT/PAT-like"/>
</dbReference>
<keyword evidence="5" id="KW-0663">Pyridoxal phosphate</keyword>
<dbReference type="InterPro" id="IPR022518">
    <property type="entry name" value="Aspartate_4-decarboxylase"/>
</dbReference>
<dbReference type="Gene3D" id="1.10.20.110">
    <property type="match status" value="1"/>
</dbReference>
<gene>
    <name evidence="8" type="primary">aspD</name>
    <name evidence="8" type="ORF">ACFQ3L_07295</name>
</gene>
<dbReference type="EMBL" id="JBHTMO010000022">
    <property type="protein sequence ID" value="MFD1393376.1"/>
    <property type="molecule type" value="Genomic_DNA"/>
</dbReference>
<dbReference type="PANTHER" id="PTHR46383">
    <property type="entry name" value="ASPARTATE AMINOTRANSFERASE"/>
    <property type="match status" value="1"/>
</dbReference>
<dbReference type="InterPro" id="IPR004839">
    <property type="entry name" value="Aminotransferase_I/II_large"/>
</dbReference>